<comment type="caution">
    <text evidence="1">The sequence shown here is derived from an EMBL/GenBank/DDBJ whole genome shotgun (WGS) entry which is preliminary data.</text>
</comment>
<evidence type="ECO:0000313" key="1">
    <source>
        <dbReference type="EMBL" id="RKQ36516.1"/>
    </source>
</evidence>
<keyword evidence="2" id="KW-1185">Reference proteome</keyword>
<sequence>MRVTIHQPDLLPYSGFWYKMAVSDAFVVSRHDQFQKHGYQRRVRMRDSWASHRLAGKPALVPITEVTVLAGWQERLTGIIEGRYRGAPQWKRRGPEIVERIRGLTGTALDEVNLGMIEMIRDMLGITTPLMFTDPPRRTATDRLIEQVTAVGGDEYYAGTGGRSYMVAEPEAYFAAHGLKLTWSDHVPVTGDSVLSLLMDREDPMPAIMNHG</sequence>
<accession>A0A495A8Z5</accession>
<dbReference type="InterPro" id="IPR014985">
    <property type="entry name" value="WbqC"/>
</dbReference>
<evidence type="ECO:0000313" key="2">
    <source>
        <dbReference type="Proteomes" id="UP000249516"/>
    </source>
</evidence>
<dbReference type="RefSeq" id="WP_121029865.1">
    <property type="nucleotide sequence ID" value="NZ_PNJG02000001.1"/>
</dbReference>
<name>A0A495A8Z5_9MICC</name>
<organism evidence="1 2">
    <name type="scientific">Kocuria tytonis</name>
    <dbReference type="NCBI Taxonomy" id="2054280"/>
    <lineage>
        <taxon>Bacteria</taxon>
        <taxon>Bacillati</taxon>
        <taxon>Actinomycetota</taxon>
        <taxon>Actinomycetes</taxon>
        <taxon>Micrococcales</taxon>
        <taxon>Micrococcaceae</taxon>
        <taxon>Kocuria</taxon>
    </lineage>
</organism>
<evidence type="ECO:0008006" key="3">
    <source>
        <dbReference type="Google" id="ProtNLM"/>
    </source>
</evidence>
<dbReference type="OrthoDB" id="3611744at2"/>
<reference evidence="1 2" key="1">
    <citation type="submission" date="2018-10" db="EMBL/GenBank/DDBJ databases">
        <title>Kocuria tytouropygialis sp. nov., isolated from the uropygial gland of an American barn owl (Tyto furcata).</title>
        <authorList>
            <person name="Braun M.S."/>
            <person name="Wang E."/>
            <person name="Zimmermann S."/>
            <person name="Wagner H."/>
            <person name="Wink M."/>
        </authorList>
    </citation>
    <scope>NUCLEOTIDE SEQUENCE [LARGE SCALE GENOMIC DNA]</scope>
    <source>
        <strain evidence="1 2">442</strain>
    </source>
</reference>
<dbReference type="EMBL" id="PNJG02000001">
    <property type="protein sequence ID" value="RKQ36516.1"/>
    <property type="molecule type" value="Genomic_DNA"/>
</dbReference>
<dbReference type="Pfam" id="PF08889">
    <property type="entry name" value="WbqC"/>
    <property type="match status" value="1"/>
</dbReference>
<dbReference type="AlphaFoldDB" id="A0A495A8Z5"/>
<dbReference type="Proteomes" id="UP000249516">
    <property type="component" value="Unassembled WGS sequence"/>
</dbReference>
<gene>
    <name evidence="1" type="ORF">C1C97_002330</name>
</gene>
<proteinExistence type="predicted"/>
<protein>
    <recommendedName>
        <fullName evidence="3">WbqC family protein</fullName>
    </recommendedName>
</protein>